<dbReference type="PROSITE" id="PS51481">
    <property type="entry name" value="DHAK"/>
    <property type="match status" value="1"/>
</dbReference>
<dbReference type="SUPFAM" id="SSF82549">
    <property type="entry name" value="DAK1/DegV-like"/>
    <property type="match status" value="1"/>
</dbReference>
<proteinExistence type="predicted"/>
<evidence type="ECO:0000313" key="2">
    <source>
        <dbReference type="EMBL" id="MCU9593261.1"/>
    </source>
</evidence>
<dbReference type="InterPro" id="IPR004006">
    <property type="entry name" value="DhaK_dom"/>
</dbReference>
<accession>A0ABT2WCS1</accession>
<dbReference type="Pfam" id="PF02733">
    <property type="entry name" value="Dak1"/>
    <property type="match status" value="1"/>
</dbReference>
<organism evidence="2 3">
    <name type="scientific">Pallidibacillus thermolactis</name>
    <dbReference type="NCBI Taxonomy" id="251051"/>
    <lineage>
        <taxon>Bacteria</taxon>
        <taxon>Bacillati</taxon>
        <taxon>Bacillota</taxon>
        <taxon>Bacilli</taxon>
        <taxon>Bacillales</taxon>
        <taxon>Bacillaceae</taxon>
        <taxon>Pallidibacillus</taxon>
    </lineage>
</organism>
<keyword evidence="2" id="KW-0808">Transferase</keyword>
<keyword evidence="2" id="KW-0418">Kinase</keyword>
<dbReference type="Proteomes" id="UP001208656">
    <property type="component" value="Unassembled WGS sequence"/>
</dbReference>
<keyword evidence="3" id="KW-1185">Reference proteome</keyword>
<feature type="domain" description="DhaK" evidence="1">
    <location>
        <begin position="7"/>
        <end position="327"/>
    </location>
</feature>
<evidence type="ECO:0000313" key="3">
    <source>
        <dbReference type="Proteomes" id="UP001208656"/>
    </source>
</evidence>
<name>A0ABT2WCS1_9BACI</name>
<dbReference type="Gene3D" id="3.40.50.10440">
    <property type="entry name" value="Dihydroxyacetone kinase, domain 1"/>
    <property type="match status" value="1"/>
</dbReference>
<reference evidence="2 3" key="1">
    <citation type="submission" date="2022-10" db="EMBL/GenBank/DDBJ databases">
        <title>Description of Fervidibacillus gen. nov. in the family Fervidibacillaceae fam. nov. with two species, Fervidibacillus albus sp. nov., and Fervidibacillus halotolerans sp. nov., isolated from tidal flat sediments.</title>
        <authorList>
            <person name="Kwon K.K."/>
            <person name="Yang S.-H."/>
        </authorList>
    </citation>
    <scope>NUCLEOTIDE SEQUENCE [LARGE SCALE GENOMIC DNA]</scope>
    <source>
        <strain evidence="2 3">DSM 23332</strain>
    </source>
</reference>
<sequence>MKKFINKPENVVSEAIEGFMVANKDKLIKIENVNGIIRKNLKDKVAIVTGGGSGHEPLFLGFVGEGLADGVAIGNVFAAPTPNTIHEVAKAVDQGKGVLFVYGNYAGDVLNFDMAAELLEFEDIQTKTVKVADDVASAPEERKEDRRGIAGDVFVLKIAGAASEKGWDLEKVANVTQKAADRTYSIGVASSPGSIPGATELPYELGDDEIELGMGIHGEPGMKRTKMMPADQLTDELLNTLVMESKLQAGDEVAVYVNGLGSTTLLELFIINRRVHQVLTEKGIHVYDMDINSYCTTQEMGGFSISLFKLDDELKELYDAPAKAPYYVKNHSIDTKEAKV</sequence>
<gene>
    <name evidence="2" type="ORF">OEV82_02175</name>
</gene>
<dbReference type="EMBL" id="JAOUSE010000003">
    <property type="protein sequence ID" value="MCU9593261.1"/>
    <property type="molecule type" value="Genomic_DNA"/>
</dbReference>
<protein>
    <submittedName>
        <fullName evidence="2">Dihydroxyacetone kinase subunit DhaK</fullName>
    </submittedName>
</protein>
<dbReference type="Gene3D" id="3.30.1180.20">
    <property type="entry name" value="Dihydroxyacetone kinase, domain 2"/>
    <property type="match status" value="1"/>
</dbReference>
<dbReference type="GO" id="GO:0016301">
    <property type="term" value="F:kinase activity"/>
    <property type="evidence" value="ECO:0007669"/>
    <property type="project" value="UniProtKB-KW"/>
</dbReference>
<comment type="caution">
    <text evidence="2">The sequence shown here is derived from an EMBL/GenBank/DDBJ whole genome shotgun (WGS) entry which is preliminary data.</text>
</comment>
<evidence type="ECO:0000259" key="1">
    <source>
        <dbReference type="PROSITE" id="PS51481"/>
    </source>
</evidence>
<dbReference type="PANTHER" id="PTHR28629:SF4">
    <property type="entry name" value="TRIOKINASE_FMN CYCLASE"/>
    <property type="match status" value="1"/>
</dbReference>
<dbReference type="InterPro" id="IPR050861">
    <property type="entry name" value="Dihydroxyacetone_Kinase"/>
</dbReference>
<dbReference type="PANTHER" id="PTHR28629">
    <property type="entry name" value="TRIOKINASE/FMN CYCLASE"/>
    <property type="match status" value="1"/>
</dbReference>